<evidence type="ECO:0000313" key="2">
    <source>
        <dbReference type="EMBL" id="KAL1861513.1"/>
    </source>
</evidence>
<keyword evidence="3" id="KW-1185">Reference proteome</keyword>
<dbReference type="PANTHER" id="PTHR40260:SF2">
    <property type="entry name" value="BLR8190 PROTEIN"/>
    <property type="match status" value="1"/>
</dbReference>
<protein>
    <recommendedName>
        <fullName evidence="4">EthD domain-containing protein</fullName>
    </recommendedName>
</protein>
<dbReference type="NCBIfam" id="TIGR02118">
    <property type="entry name" value="EthD family reductase"/>
    <property type="match status" value="1"/>
</dbReference>
<dbReference type="Gene3D" id="3.30.70.100">
    <property type="match status" value="1"/>
</dbReference>
<dbReference type="InterPro" id="IPR009799">
    <property type="entry name" value="EthD_dom"/>
</dbReference>
<dbReference type="SUPFAM" id="SSF54909">
    <property type="entry name" value="Dimeric alpha+beta barrel"/>
    <property type="match status" value="1"/>
</dbReference>
<proteinExistence type="inferred from homology"/>
<dbReference type="EMBL" id="JAWRVE010000085">
    <property type="protein sequence ID" value="KAL1861513.1"/>
    <property type="molecule type" value="Genomic_DNA"/>
</dbReference>
<evidence type="ECO:0000313" key="3">
    <source>
        <dbReference type="Proteomes" id="UP001583177"/>
    </source>
</evidence>
<evidence type="ECO:0000256" key="1">
    <source>
        <dbReference type="ARBA" id="ARBA00005986"/>
    </source>
</evidence>
<dbReference type="Proteomes" id="UP001583177">
    <property type="component" value="Unassembled WGS sequence"/>
</dbReference>
<reference evidence="2 3" key="1">
    <citation type="journal article" date="2024" name="IMA Fungus">
        <title>IMA Genome - F19 : A genome assembly and annotation guide to empower mycologists, including annotated draft genome sequences of Ceratocystis pirilliformis, Diaporthe australafricana, Fusarium ophioides, Paecilomyces lecythidis, and Sporothrix stenoceras.</title>
        <authorList>
            <person name="Aylward J."/>
            <person name="Wilson A.M."/>
            <person name="Visagie C.M."/>
            <person name="Spraker J."/>
            <person name="Barnes I."/>
            <person name="Buitendag C."/>
            <person name="Ceriani C."/>
            <person name="Del Mar Angel L."/>
            <person name="du Plessis D."/>
            <person name="Fuchs T."/>
            <person name="Gasser K."/>
            <person name="Kramer D."/>
            <person name="Li W."/>
            <person name="Munsamy K."/>
            <person name="Piso A."/>
            <person name="Price J.L."/>
            <person name="Sonnekus B."/>
            <person name="Thomas C."/>
            <person name="van der Nest A."/>
            <person name="van Dijk A."/>
            <person name="van Heerden A."/>
            <person name="van Vuuren N."/>
            <person name="Yilmaz N."/>
            <person name="Duong T.A."/>
            <person name="van der Merwe N.A."/>
            <person name="Wingfield M.J."/>
            <person name="Wingfield B.D."/>
        </authorList>
    </citation>
    <scope>NUCLEOTIDE SEQUENCE [LARGE SCALE GENOMIC DNA]</scope>
    <source>
        <strain evidence="2 3">CMW 18300</strain>
    </source>
</reference>
<dbReference type="PANTHER" id="PTHR40260">
    <property type="entry name" value="BLR8190 PROTEIN"/>
    <property type="match status" value="1"/>
</dbReference>
<comment type="similarity">
    <text evidence="1">Belongs to the tpcK family.</text>
</comment>
<organism evidence="2 3">
    <name type="scientific">Diaporthe australafricana</name>
    <dbReference type="NCBI Taxonomy" id="127596"/>
    <lineage>
        <taxon>Eukaryota</taxon>
        <taxon>Fungi</taxon>
        <taxon>Dikarya</taxon>
        <taxon>Ascomycota</taxon>
        <taxon>Pezizomycotina</taxon>
        <taxon>Sordariomycetes</taxon>
        <taxon>Sordariomycetidae</taxon>
        <taxon>Diaporthales</taxon>
        <taxon>Diaporthaceae</taxon>
        <taxon>Diaporthe</taxon>
    </lineage>
</organism>
<accession>A0ABR3WGK6</accession>
<dbReference type="InterPro" id="IPR011008">
    <property type="entry name" value="Dimeric_a/b-barrel"/>
</dbReference>
<name>A0ABR3WGK6_9PEZI</name>
<sequence length="130" mass="14313">MESILSRVMRVLEQLPAHAEARQDKMPSALVSVVYPSGPDAKFDLDYYNATHIVLVKEKWAKYGLKQYWVADLRPSGGPYLIQTTMVWESLEGFQKAAASAESASVFADVPNFTNSKPVVLSGEVTSSSD</sequence>
<gene>
    <name evidence="2" type="ORF">Daus18300_008775</name>
</gene>
<comment type="caution">
    <text evidence="2">The sequence shown here is derived from an EMBL/GenBank/DDBJ whole genome shotgun (WGS) entry which is preliminary data.</text>
</comment>
<evidence type="ECO:0008006" key="4">
    <source>
        <dbReference type="Google" id="ProtNLM"/>
    </source>
</evidence>